<dbReference type="InterPro" id="IPR050706">
    <property type="entry name" value="Cyclic-di-GMP_PDE-like"/>
</dbReference>
<dbReference type="Proteomes" id="UP000239089">
    <property type="component" value="Unassembled WGS sequence"/>
</dbReference>
<reference evidence="2 3" key="1">
    <citation type="journal article" date="2018" name="Arch. Microbiol.">
        <title>New insights into the metabolic potential of the phototrophic purple bacterium Rhodopila globiformis DSM 161(T) from its draft genome sequence and evidence for a vanadium-dependent nitrogenase.</title>
        <authorList>
            <person name="Imhoff J.F."/>
            <person name="Rahn T."/>
            <person name="Kunzel S."/>
            <person name="Neulinger S.C."/>
        </authorList>
    </citation>
    <scope>NUCLEOTIDE SEQUENCE [LARGE SCALE GENOMIC DNA]</scope>
    <source>
        <strain evidence="2 3">DSM 16996</strain>
    </source>
</reference>
<comment type="caution">
    <text evidence="2">The sequence shown here is derived from an EMBL/GenBank/DDBJ whole genome shotgun (WGS) entry which is preliminary data.</text>
</comment>
<dbReference type="SUPFAM" id="SSF141868">
    <property type="entry name" value="EAL domain-like"/>
    <property type="match status" value="1"/>
</dbReference>
<dbReference type="RefSeq" id="WP_104508090.1">
    <property type="nucleotide sequence ID" value="NZ_JACIGC010000002.1"/>
</dbReference>
<dbReference type="InterPro" id="IPR001633">
    <property type="entry name" value="EAL_dom"/>
</dbReference>
<dbReference type="PROSITE" id="PS50883">
    <property type="entry name" value="EAL"/>
    <property type="match status" value="1"/>
</dbReference>
<dbReference type="Gene3D" id="3.20.20.450">
    <property type="entry name" value="EAL domain"/>
    <property type="match status" value="1"/>
</dbReference>
<dbReference type="EMBL" id="NHSJ01000074">
    <property type="protein sequence ID" value="PPQ30601.1"/>
    <property type="molecule type" value="Genomic_DNA"/>
</dbReference>
<evidence type="ECO:0000313" key="3">
    <source>
        <dbReference type="Proteomes" id="UP000239089"/>
    </source>
</evidence>
<dbReference type="PANTHER" id="PTHR33121:SF79">
    <property type="entry name" value="CYCLIC DI-GMP PHOSPHODIESTERASE PDED-RELATED"/>
    <property type="match status" value="1"/>
</dbReference>
<dbReference type="AlphaFoldDB" id="A0A2S6N7M0"/>
<evidence type="ECO:0000256" key="1">
    <source>
        <dbReference type="SAM" id="MobiDB-lite"/>
    </source>
</evidence>
<dbReference type="OrthoDB" id="9814202at2"/>
<dbReference type="InterPro" id="IPR035919">
    <property type="entry name" value="EAL_sf"/>
</dbReference>
<name>A0A2S6N7M0_9HYPH</name>
<accession>A0A2S6N7M0</accession>
<dbReference type="CDD" id="cd01948">
    <property type="entry name" value="EAL"/>
    <property type="match status" value="1"/>
</dbReference>
<organism evidence="2 3">
    <name type="scientific">Rhodoblastus sphagnicola</name>
    <dbReference type="NCBI Taxonomy" id="333368"/>
    <lineage>
        <taxon>Bacteria</taxon>
        <taxon>Pseudomonadati</taxon>
        <taxon>Pseudomonadota</taxon>
        <taxon>Alphaproteobacteria</taxon>
        <taxon>Hyphomicrobiales</taxon>
        <taxon>Rhodoblastaceae</taxon>
        <taxon>Rhodoblastus</taxon>
    </lineage>
</organism>
<keyword evidence="3" id="KW-1185">Reference proteome</keyword>
<dbReference type="PANTHER" id="PTHR33121">
    <property type="entry name" value="CYCLIC DI-GMP PHOSPHODIESTERASE PDEF"/>
    <property type="match status" value="1"/>
</dbReference>
<gene>
    <name evidence="2" type="ORF">CCR94_11950</name>
</gene>
<protein>
    <submittedName>
        <fullName evidence="2">Uncharacterized protein</fullName>
    </submittedName>
</protein>
<proteinExistence type="predicted"/>
<dbReference type="SMART" id="SM00052">
    <property type="entry name" value="EAL"/>
    <property type="match status" value="1"/>
</dbReference>
<sequence length="142" mass="15369">MQISPPKGRNEIDRDRAPASAAPSERLGARIAMDDFGAGYSSLSSLQSFPFDKVKIDRSFTRGLEQSRKSDAIVTAVTDLCKGLEMCATAEGVETESQFEALRRRGCQEAQGYLFSRPCEAGEIPALIAHLGIYVALPEAAE</sequence>
<feature type="region of interest" description="Disordered" evidence="1">
    <location>
        <begin position="1"/>
        <end position="24"/>
    </location>
</feature>
<evidence type="ECO:0000313" key="2">
    <source>
        <dbReference type="EMBL" id="PPQ30601.1"/>
    </source>
</evidence>
<feature type="compositionally biased region" description="Basic and acidic residues" evidence="1">
    <location>
        <begin position="8"/>
        <end position="17"/>
    </location>
</feature>
<dbReference type="GO" id="GO:0071111">
    <property type="term" value="F:cyclic-guanylate-specific phosphodiesterase activity"/>
    <property type="evidence" value="ECO:0007669"/>
    <property type="project" value="InterPro"/>
</dbReference>
<dbReference type="Pfam" id="PF00563">
    <property type="entry name" value="EAL"/>
    <property type="match status" value="1"/>
</dbReference>